<dbReference type="PROSITE" id="PS50088">
    <property type="entry name" value="ANK_REPEAT"/>
    <property type="match status" value="2"/>
</dbReference>
<evidence type="ECO:0000313" key="4">
    <source>
        <dbReference type="EMBL" id="KAE8379588.1"/>
    </source>
</evidence>
<accession>A0A5N7BCU0</accession>
<dbReference type="Gene3D" id="1.25.40.20">
    <property type="entry name" value="Ankyrin repeat-containing domain"/>
    <property type="match status" value="1"/>
</dbReference>
<evidence type="ECO:0000256" key="1">
    <source>
        <dbReference type="ARBA" id="ARBA00022737"/>
    </source>
</evidence>
<keyword evidence="5" id="KW-1185">Reference proteome</keyword>
<dbReference type="PANTHER" id="PTHR24198:SF165">
    <property type="entry name" value="ANKYRIN REPEAT-CONTAINING PROTEIN-RELATED"/>
    <property type="match status" value="1"/>
</dbReference>
<dbReference type="InterPro" id="IPR002110">
    <property type="entry name" value="Ankyrin_rpt"/>
</dbReference>
<dbReference type="SUPFAM" id="SSF48403">
    <property type="entry name" value="Ankyrin repeat"/>
    <property type="match status" value="1"/>
</dbReference>
<feature type="repeat" description="ANK" evidence="3">
    <location>
        <begin position="69"/>
        <end position="101"/>
    </location>
</feature>
<dbReference type="SMART" id="SM00248">
    <property type="entry name" value="ANK"/>
    <property type="match status" value="3"/>
</dbReference>
<keyword evidence="1" id="KW-0677">Repeat</keyword>
<keyword evidence="2 3" id="KW-0040">ANK repeat</keyword>
<reference evidence="4 5" key="1">
    <citation type="submission" date="2019-04" db="EMBL/GenBank/DDBJ databases">
        <title>Friends and foes A comparative genomics studyof 23 Aspergillus species from section Flavi.</title>
        <authorList>
            <consortium name="DOE Joint Genome Institute"/>
            <person name="Kjaerbolling I."/>
            <person name="Vesth T."/>
            <person name="Frisvad J.C."/>
            <person name="Nybo J.L."/>
            <person name="Theobald S."/>
            <person name="Kildgaard S."/>
            <person name="Isbrandt T."/>
            <person name="Kuo A."/>
            <person name="Sato A."/>
            <person name="Lyhne E.K."/>
            <person name="Kogle M.E."/>
            <person name="Wiebenga A."/>
            <person name="Kun R.S."/>
            <person name="Lubbers R.J."/>
            <person name="Makela M.R."/>
            <person name="Barry K."/>
            <person name="Chovatia M."/>
            <person name="Clum A."/>
            <person name="Daum C."/>
            <person name="Haridas S."/>
            <person name="He G."/>
            <person name="LaButti K."/>
            <person name="Lipzen A."/>
            <person name="Mondo S."/>
            <person name="Riley R."/>
            <person name="Salamov A."/>
            <person name="Simmons B.A."/>
            <person name="Magnuson J.K."/>
            <person name="Henrissat B."/>
            <person name="Mortensen U.H."/>
            <person name="Larsen T.O."/>
            <person name="Devries R.P."/>
            <person name="Grigoriev I.V."/>
            <person name="Machida M."/>
            <person name="Baker S.E."/>
            <person name="Andersen M.R."/>
        </authorList>
    </citation>
    <scope>NUCLEOTIDE SEQUENCE [LARGE SCALE GENOMIC DNA]</scope>
    <source>
        <strain evidence="4 5">IBT 29228</strain>
    </source>
</reference>
<dbReference type="Proteomes" id="UP000326198">
    <property type="component" value="Unassembled WGS sequence"/>
</dbReference>
<protein>
    <submittedName>
        <fullName evidence="4">Ankyrin repeat-containing domain protein</fullName>
    </submittedName>
</protein>
<dbReference type="InterPro" id="IPR036770">
    <property type="entry name" value="Ankyrin_rpt-contain_sf"/>
</dbReference>
<evidence type="ECO:0000256" key="2">
    <source>
        <dbReference type="ARBA" id="ARBA00023043"/>
    </source>
</evidence>
<name>A0A5N7BCU0_9EURO</name>
<proteinExistence type="predicted"/>
<dbReference type="PANTHER" id="PTHR24198">
    <property type="entry name" value="ANKYRIN REPEAT AND PROTEIN KINASE DOMAIN-CONTAINING PROTEIN"/>
    <property type="match status" value="1"/>
</dbReference>
<organism evidence="4 5">
    <name type="scientific">Aspergillus bertholletiae</name>
    <dbReference type="NCBI Taxonomy" id="1226010"/>
    <lineage>
        <taxon>Eukaryota</taxon>
        <taxon>Fungi</taxon>
        <taxon>Dikarya</taxon>
        <taxon>Ascomycota</taxon>
        <taxon>Pezizomycotina</taxon>
        <taxon>Eurotiomycetes</taxon>
        <taxon>Eurotiomycetidae</taxon>
        <taxon>Eurotiales</taxon>
        <taxon>Aspergillaceae</taxon>
        <taxon>Aspergillus</taxon>
        <taxon>Aspergillus subgen. Circumdati</taxon>
    </lineage>
</organism>
<dbReference type="PROSITE" id="PS50297">
    <property type="entry name" value="ANK_REP_REGION"/>
    <property type="match status" value="2"/>
</dbReference>
<feature type="repeat" description="ANK" evidence="3">
    <location>
        <begin position="36"/>
        <end position="68"/>
    </location>
</feature>
<evidence type="ECO:0000256" key="3">
    <source>
        <dbReference type="PROSITE-ProRule" id="PRU00023"/>
    </source>
</evidence>
<dbReference type="AlphaFoldDB" id="A0A5N7BCU0"/>
<sequence length="156" mass="17134">MDSDRVFLHAAATGDVASIEQEYQKNQTALTVRDSNNRTALHLAVLHGHLKAVELLLDYGVAWCSKDHQGQTALHLAAQLSSPTIVETLLQRGANCCSQDHDGKTPLFYAYQNYSPDVINCFLKYTETSCGTNTQCSLTPQMILGAGSRKWTPLHA</sequence>
<dbReference type="OrthoDB" id="366390at2759"/>
<gene>
    <name evidence="4" type="ORF">BDV26DRAFT_259113</name>
</gene>
<dbReference type="EMBL" id="ML736192">
    <property type="protein sequence ID" value="KAE8379588.1"/>
    <property type="molecule type" value="Genomic_DNA"/>
</dbReference>
<evidence type="ECO:0000313" key="5">
    <source>
        <dbReference type="Proteomes" id="UP000326198"/>
    </source>
</evidence>
<dbReference type="Pfam" id="PF12796">
    <property type="entry name" value="Ank_2"/>
    <property type="match status" value="1"/>
</dbReference>